<dbReference type="STRING" id="1795632.TH606_02160"/>
<feature type="domain" description="MurNAc-LAA" evidence="6">
    <location>
        <begin position="396"/>
        <end position="547"/>
    </location>
</feature>
<dbReference type="PANTHER" id="PTHR30404:SF0">
    <property type="entry name" value="N-ACETYLMURAMOYL-L-ALANINE AMIDASE AMIC"/>
    <property type="match status" value="1"/>
</dbReference>
<evidence type="ECO:0000256" key="4">
    <source>
        <dbReference type="SAM" id="Coils"/>
    </source>
</evidence>
<dbReference type="Proteomes" id="UP000076964">
    <property type="component" value="Unassembled WGS sequence"/>
</dbReference>
<dbReference type="InterPro" id="IPR021731">
    <property type="entry name" value="AMIN_dom"/>
</dbReference>
<evidence type="ECO:0000256" key="5">
    <source>
        <dbReference type="SAM" id="MobiDB-lite"/>
    </source>
</evidence>
<keyword evidence="3" id="KW-0378">Hydrolase</keyword>
<dbReference type="InterPro" id="IPR050695">
    <property type="entry name" value="N-acetylmuramoyl_amidase_3"/>
</dbReference>
<evidence type="ECO:0000256" key="3">
    <source>
        <dbReference type="ARBA" id="ARBA00022801"/>
    </source>
</evidence>
<dbReference type="GO" id="GO:0008745">
    <property type="term" value="F:N-acetylmuramoyl-L-alanine amidase activity"/>
    <property type="evidence" value="ECO:0007669"/>
    <property type="project" value="UniProtKB-EC"/>
</dbReference>
<name>A0A177E8W6_9BACT</name>
<dbReference type="EC" id="3.5.1.28" evidence="2"/>
<feature type="region of interest" description="Disordered" evidence="5">
    <location>
        <begin position="157"/>
        <end position="184"/>
    </location>
</feature>
<dbReference type="CDD" id="cd02696">
    <property type="entry name" value="MurNAc-LAA"/>
    <property type="match status" value="1"/>
</dbReference>
<organism evidence="7 8">
    <name type="scientific">Thermodesulfatator autotrophicus</name>
    <dbReference type="NCBI Taxonomy" id="1795632"/>
    <lineage>
        <taxon>Bacteria</taxon>
        <taxon>Pseudomonadati</taxon>
        <taxon>Thermodesulfobacteriota</taxon>
        <taxon>Thermodesulfobacteria</taxon>
        <taxon>Thermodesulfobacteriales</taxon>
        <taxon>Thermodesulfatatoraceae</taxon>
        <taxon>Thermodesulfatator</taxon>
    </lineage>
</organism>
<dbReference type="Gene3D" id="1.25.40.10">
    <property type="entry name" value="Tetratricopeptide repeat domain"/>
    <property type="match status" value="1"/>
</dbReference>
<evidence type="ECO:0000256" key="2">
    <source>
        <dbReference type="ARBA" id="ARBA00011901"/>
    </source>
</evidence>
<dbReference type="SUPFAM" id="SSF53187">
    <property type="entry name" value="Zn-dependent exopeptidases"/>
    <property type="match status" value="1"/>
</dbReference>
<protein>
    <recommendedName>
        <fullName evidence="2">N-acetylmuramoyl-L-alanine amidase</fullName>
        <ecNumber evidence="2">3.5.1.28</ecNumber>
    </recommendedName>
</protein>
<dbReference type="PANTHER" id="PTHR30404">
    <property type="entry name" value="N-ACETYLMURAMOYL-L-ALANINE AMIDASE"/>
    <property type="match status" value="1"/>
</dbReference>
<feature type="compositionally biased region" description="Low complexity" evidence="5">
    <location>
        <begin position="157"/>
        <end position="179"/>
    </location>
</feature>
<dbReference type="InterPro" id="IPR002508">
    <property type="entry name" value="MurNAc-LAA_cat"/>
</dbReference>
<proteinExistence type="predicted"/>
<dbReference type="GO" id="GO:0030288">
    <property type="term" value="C:outer membrane-bounded periplasmic space"/>
    <property type="evidence" value="ECO:0007669"/>
    <property type="project" value="TreeGrafter"/>
</dbReference>
<keyword evidence="4" id="KW-0175">Coiled coil</keyword>
<comment type="caution">
    <text evidence="7">The sequence shown here is derived from an EMBL/GenBank/DDBJ whole genome shotgun (WGS) entry which is preliminary data.</text>
</comment>
<reference evidence="7 8" key="1">
    <citation type="submission" date="2016-02" db="EMBL/GenBank/DDBJ databases">
        <title>Draft genome sequence of Thermodesulfatator sp. S606.</title>
        <authorList>
            <person name="Lai Q."/>
            <person name="Cao J."/>
            <person name="Dupont S."/>
            <person name="Shao Z."/>
            <person name="Jebbar M."/>
            <person name="Alain K."/>
        </authorList>
    </citation>
    <scope>NUCLEOTIDE SEQUENCE [LARGE SCALE GENOMIC DNA]</scope>
    <source>
        <strain evidence="7 8">S606</strain>
    </source>
</reference>
<accession>A0A177E8W6</accession>
<dbReference type="FunFam" id="3.40.630.40:FF:000005">
    <property type="entry name" value="N-acetylmuramoyl-L-alanine amidase (AmiA)"/>
    <property type="match status" value="1"/>
</dbReference>
<gene>
    <name evidence="7" type="ORF">TH606_02160</name>
</gene>
<feature type="coiled-coil region" evidence="4">
    <location>
        <begin position="22"/>
        <end position="49"/>
    </location>
</feature>
<dbReference type="InterPro" id="IPR011990">
    <property type="entry name" value="TPR-like_helical_dom_sf"/>
</dbReference>
<dbReference type="Gene3D" id="3.40.630.40">
    <property type="entry name" value="Zn-dependent exopeptidases"/>
    <property type="match status" value="1"/>
</dbReference>
<dbReference type="SMART" id="SM00646">
    <property type="entry name" value="Ami_3"/>
    <property type="match status" value="1"/>
</dbReference>
<evidence type="ECO:0000256" key="1">
    <source>
        <dbReference type="ARBA" id="ARBA00001561"/>
    </source>
</evidence>
<evidence type="ECO:0000313" key="8">
    <source>
        <dbReference type="Proteomes" id="UP000076964"/>
    </source>
</evidence>
<dbReference type="Gene3D" id="2.60.40.3500">
    <property type="match status" value="1"/>
</dbReference>
<sequence>MSLAVKKSTILFLFLTILSLTFGSYEIQAASAERAFQQAEKELKRFANSRKIKYRRYWIEIINRYRQIYLRYPESSVAPRALYRCGRLYEELYGYSGKKSDLKRALKYYRLIWEKYPKSSLKELALKRAIFIYEKKLKDPVKALALKKKLKTLAKNISQSQPASKKASKTSPSESKAPKNLNTNNSGRLLAFKIGGTVKQIRHWSGENYSRVVLDLTKPVKYKAHVLKAHQGKPPRLYVDLKPARISPYTKPSVPIKDSFLKQVRFGQYRKDTVRVVLDLTSLTDHRVFFLNEPARLVIDLYNQGPSSSPGVSVAKPKIINGELSLAQQLGLGIRRIVIDPGHGGKDPGCRYGRLKEKYIVLEVSKRLAQKLRARLGCEVVLTRTRDKFIPLEERTAIANLKNADLFISIHVNSSPNRRAYGLETYYLNFASDEEAMRTAALENAASSHSLSELQDLLKNILLNTKLEESKRLAVAVQKNMVSQVKSRYRRVKDRGVRTAPFIVLIGTRMPAILVEIGFVSNRYERARLKSPAYWNTIADGIAKGIEEYIKSMKVATLP</sequence>
<keyword evidence="8" id="KW-1185">Reference proteome</keyword>
<dbReference type="Pfam" id="PF01520">
    <property type="entry name" value="Amidase_3"/>
    <property type="match status" value="1"/>
</dbReference>
<dbReference type="AlphaFoldDB" id="A0A177E8W6"/>
<dbReference type="OrthoDB" id="9763643at2"/>
<dbReference type="EMBL" id="LSFI01000006">
    <property type="protein sequence ID" value="OAG28404.1"/>
    <property type="molecule type" value="Genomic_DNA"/>
</dbReference>
<evidence type="ECO:0000259" key="6">
    <source>
        <dbReference type="SMART" id="SM00646"/>
    </source>
</evidence>
<dbReference type="RefSeq" id="WP_068541054.1">
    <property type="nucleotide sequence ID" value="NZ_LSFI01000006.1"/>
</dbReference>
<dbReference type="GO" id="GO:0009253">
    <property type="term" value="P:peptidoglycan catabolic process"/>
    <property type="evidence" value="ECO:0007669"/>
    <property type="project" value="InterPro"/>
</dbReference>
<evidence type="ECO:0000313" key="7">
    <source>
        <dbReference type="EMBL" id="OAG28404.1"/>
    </source>
</evidence>
<dbReference type="Pfam" id="PF11741">
    <property type="entry name" value="AMIN"/>
    <property type="match status" value="1"/>
</dbReference>
<comment type="catalytic activity">
    <reaction evidence="1">
        <text>Hydrolyzes the link between N-acetylmuramoyl residues and L-amino acid residues in certain cell-wall glycopeptides.</text>
        <dbReference type="EC" id="3.5.1.28"/>
    </reaction>
</comment>